<dbReference type="PANTHER" id="PTHR10742">
    <property type="entry name" value="FLAVIN MONOAMINE OXIDASE"/>
    <property type="match status" value="1"/>
</dbReference>
<feature type="domain" description="Amine oxidase" evidence="1">
    <location>
        <begin position="173"/>
        <end position="413"/>
    </location>
</feature>
<feature type="domain" description="Amine oxidase" evidence="1">
    <location>
        <begin position="21"/>
        <end position="121"/>
    </location>
</feature>
<dbReference type="Gene3D" id="3.50.50.60">
    <property type="entry name" value="FAD/NAD(P)-binding domain"/>
    <property type="match status" value="1"/>
</dbReference>
<dbReference type="RefSeq" id="WP_305754987.1">
    <property type="nucleotide sequence ID" value="NZ_JAPCKK010000016.1"/>
</dbReference>
<accession>A0ABT9FSC5</accession>
<dbReference type="Gene3D" id="3.90.660.10">
    <property type="match status" value="1"/>
</dbReference>
<reference evidence="2 3" key="1">
    <citation type="submission" date="2022-10" db="EMBL/GenBank/DDBJ databases">
        <title>Paenibacillus description and whole genome data of maize root bacterial community.</title>
        <authorList>
            <person name="Marton D."/>
            <person name="Farkas M."/>
            <person name="Cserhati M."/>
        </authorList>
    </citation>
    <scope>NUCLEOTIDE SEQUENCE [LARGE SCALE GENOMIC DNA]</scope>
    <source>
        <strain evidence="2 3">P96</strain>
    </source>
</reference>
<dbReference type="Pfam" id="PF01593">
    <property type="entry name" value="Amino_oxidase"/>
    <property type="match status" value="2"/>
</dbReference>
<dbReference type="InterPro" id="IPR050281">
    <property type="entry name" value="Flavin_monoamine_oxidase"/>
</dbReference>
<dbReference type="InterPro" id="IPR036188">
    <property type="entry name" value="FAD/NAD-bd_sf"/>
</dbReference>
<comment type="caution">
    <text evidence="2">The sequence shown here is derived from an EMBL/GenBank/DDBJ whole genome shotgun (WGS) entry which is preliminary data.</text>
</comment>
<dbReference type="PANTHER" id="PTHR10742:SF410">
    <property type="entry name" value="LYSINE-SPECIFIC HISTONE DEMETHYLASE 2"/>
    <property type="match status" value="1"/>
</dbReference>
<evidence type="ECO:0000313" key="2">
    <source>
        <dbReference type="EMBL" id="MDP4097377.1"/>
    </source>
</evidence>
<dbReference type="EMBL" id="JAPCKK010000016">
    <property type="protein sequence ID" value="MDP4097377.1"/>
    <property type="molecule type" value="Genomic_DNA"/>
</dbReference>
<dbReference type="SUPFAM" id="SSF51905">
    <property type="entry name" value="FAD/NAD(P)-binding domain"/>
    <property type="match status" value="1"/>
</dbReference>
<dbReference type="SUPFAM" id="SSF54373">
    <property type="entry name" value="FAD-linked reductases, C-terminal domain"/>
    <property type="match status" value="1"/>
</dbReference>
<evidence type="ECO:0000313" key="3">
    <source>
        <dbReference type="Proteomes" id="UP001241848"/>
    </source>
</evidence>
<proteinExistence type="predicted"/>
<protein>
    <submittedName>
        <fullName evidence="2">FAD-dependent oxidoreductase</fullName>
    </submittedName>
</protein>
<dbReference type="InterPro" id="IPR002937">
    <property type="entry name" value="Amino_oxidase"/>
</dbReference>
<sequence length="417" mass="45604">MNNLNRTASDADVVVIGAGASGLAAARTLIGYGKSVITLEARNRIGGRAWTDTKTFGVPFDLGCRYLHDEPVNPWVEYAKDNKFELYPKSDYLHFLTAGGIKLSAKEVRDFQDSYDSAIRKILDKGKNGIDLSVSSILGSAGKWDEYVAKMLGLWTFGIETEVLSTLDFSQATGHGPDWFCRQGFGSIVNHYGQNVPVHLNTSVQRIEWGSHGVSVKTNSGTITAKTVIITVSTGVLASETITFSPPLPSWKIRAIEELPMIQCNHITLKFQKDIFALGSDQAILTEDDHRVGITSNISNTGLVLMWVGGHLASDLEESGEEGAVDFALKKIESLLGTRTTREFTKGATTRWGRDPRSYGSYAMAKPGSHRYRKDLSLPIDQKIFFTGEACNSTYIGSCHGAYLAGVDTAKEVYKVL</sequence>
<gene>
    <name evidence="2" type="ORF">OIN60_11410</name>
</gene>
<name>A0ABT9FSC5_9BACL</name>
<evidence type="ECO:0000259" key="1">
    <source>
        <dbReference type="Pfam" id="PF01593"/>
    </source>
</evidence>
<keyword evidence="3" id="KW-1185">Reference proteome</keyword>
<dbReference type="Proteomes" id="UP001241848">
    <property type="component" value="Unassembled WGS sequence"/>
</dbReference>
<organism evidence="2 3">
    <name type="scientific">Paenibacillus zeirhizosphaerae</name>
    <dbReference type="NCBI Taxonomy" id="2987519"/>
    <lineage>
        <taxon>Bacteria</taxon>
        <taxon>Bacillati</taxon>
        <taxon>Bacillota</taxon>
        <taxon>Bacilli</taxon>
        <taxon>Bacillales</taxon>
        <taxon>Paenibacillaceae</taxon>
        <taxon>Paenibacillus</taxon>
    </lineage>
</organism>